<protein>
    <submittedName>
        <fullName evidence="1">790_t:CDS:1</fullName>
    </submittedName>
</protein>
<dbReference type="Proteomes" id="UP000789901">
    <property type="component" value="Unassembled WGS sequence"/>
</dbReference>
<gene>
    <name evidence="1" type="ORF">GMARGA_LOCUS918</name>
</gene>
<sequence length="57" mass="6767">MHYCSFCGSTHTDNFTLKLSNNLKITKGLCERKKCFDKLVEMSEELESIRQKYLKEF</sequence>
<reference evidence="1 2" key="1">
    <citation type="submission" date="2021-06" db="EMBL/GenBank/DDBJ databases">
        <authorList>
            <person name="Kallberg Y."/>
            <person name="Tangrot J."/>
            <person name="Rosling A."/>
        </authorList>
    </citation>
    <scope>NUCLEOTIDE SEQUENCE [LARGE SCALE GENOMIC DNA]</scope>
    <source>
        <strain evidence="1 2">120-4 pot B 10/14</strain>
    </source>
</reference>
<evidence type="ECO:0000313" key="2">
    <source>
        <dbReference type="Proteomes" id="UP000789901"/>
    </source>
</evidence>
<comment type="caution">
    <text evidence="1">The sequence shown here is derived from an EMBL/GenBank/DDBJ whole genome shotgun (WGS) entry which is preliminary data.</text>
</comment>
<evidence type="ECO:0000313" key="1">
    <source>
        <dbReference type="EMBL" id="CAG8474093.1"/>
    </source>
</evidence>
<organism evidence="1 2">
    <name type="scientific">Gigaspora margarita</name>
    <dbReference type="NCBI Taxonomy" id="4874"/>
    <lineage>
        <taxon>Eukaryota</taxon>
        <taxon>Fungi</taxon>
        <taxon>Fungi incertae sedis</taxon>
        <taxon>Mucoromycota</taxon>
        <taxon>Glomeromycotina</taxon>
        <taxon>Glomeromycetes</taxon>
        <taxon>Diversisporales</taxon>
        <taxon>Gigasporaceae</taxon>
        <taxon>Gigaspora</taxon>
    </lineage>
</organism>
<keyword evidence="2" id="KW-1185">Reference proteome</keyword>
<dbReference type="EMBL" id="CAJVQB010000196">
    <property type="protein sequence ID" value="CAG8474093.1"/>
    <property type="molecule type" value="Genomic_DNA"/>
</dbReference>
<name>A0ABM8VXV4_GIGMA</name>
<accession>A0ABM8VXV4</accession>
<proteinExistence type="predicted"/>